<evidence type="ECO:0000256" key="4">
    <source>
        <dbReference type="ARBA" id="ARBA00022490"/>
    </source>
</evidence>
<comment type="catalytic activity">
    <reaction evidence="1 10">
        <text>1-(5-phospho-beta-D-ribosyl)-ATP + H2O = 1-(5-phospho-beta-D-ribosyl)-5'-AMP + diphosphate + H(+)</text>
        <dbReference type="Rhea" id="RHEA:22828"/>
        <dbReference type="ChEBI" id="CHEBI:15377"/>
        <dbReference type="ChEBI" id="CHEBI:15378"/>
        <dbReference type="ChEBI" id="CHEBI:33019"/>
        <dbReference type="ChEBI" id="CHEBI:59457"/>
        <dbReference type="ChEBI" id="CHEBI:73183"/>
        <dbReference type="EC" id="3.6.1.31"/>
    </reaction>
</comment>
<dbReference type="GO" id="GO:0004636">
    <property type="term" value="F:phosphoribosyl-ATP diphosphatase activity"/>
    <property type="evidence" value="ECO:0007669"/>
    <property type="project" value="UniProtKB-UniRule"/>
</dbReference>
<keyword evidence="4 10" id="KW-0963">Cytoplasm</keyword>
<comment type="pathway">
    <text evidence="3 10">Amino-acid biosynthesis; L-histidine biosynthesis; L-histidine from 5-phospho-alpha-D-ribose 1-diphosphate: step 2/9.</text>
</comment>
<evidence type="ECO:0000256" key="10">
    <source>
        <dbReference type="HAMAP-Rule" id="MF_01020"/>
    </source>
</evidence>
<keyword evidence="6 10" id="KW-0547">Nucleotide-binding</keyword>
<evidence type="ECO:0000256" key="9">
    <source>
        <dbReference type="ARBA" id="ARBA00023102"/>
    </source>
</evidence>
<reference evidence="11 12" key="1">
    <citation type="submission" date="2020-08" db="EMBL/GenBank/DDBJ databases">
        <title>Bridging the membrane lipid divide: bacteria of the FCB group superphylum have the potential to synthesize archaeal ether lipids.</title>
        <authorList>
            <person name="Villanueva L."/>
            <person name="Von Meijenfeldt F.A.B."/>
            <person name="Westbye A.B."/>
            <person name="Yadav S."/>
            <person name="Hopmans E.C."/>
            <person name="Dutilh B.E."/>
            <person name="Sinninghe Damste J.S."/>
        </authorList>
    </citation>
    <scope>NUCLEOTIDE SEQUENCE [LARGE SCALE GENOMIC DNA]</scope>
    <source>
        <strain evidence="11">NIOZ-UU36</strain>
    </source>
</reference>
<dbReference type="InterPro" id="IPR008179">
    <property type="entry name" value="HisE"/>
</dbReference>
<comment type="similarity">
    <text evidence="10">Belongs to the PRA-PH family.</text>
</comment>
<dbReference type="Gene3D" id="1.10.287.1080">
    <property type="entry name" value="MazG-like"/>
    <property type="match status" value="1"/>
</dbReference>
<protein>
    <recommendedName>
        <fullName evidence="10">Phosphoribosyl-ATP pyrophosphatase</fullName>
        <shortName evidence="10">PRA-PH</shortName>
        <ecNumber evidence="10">3.6.1.31</ecNumber>
    </recommendedName>
</protein>
<evidence type="ECO:0000256" key="1">
    <source>
        <dbReference type="ARBA" id="ARBA00001460"/>
    </source>
</evidence>
<proteinExistence type="inferred from homology"/>
<evidence type="ECO:0000256" key="2">
    <source>
        <dbReference type="ARBA" id="ARBA00004496"/>
    </source>
</evidence>
<dbReference type="NCBIfam" id="NF001611">
    <property type="entry name" value="PRK00400.1-3"/>
    <property type="match status" value="1"/>
</dbReference>
<comment type="subcellular location">
    <subcellularLocation>
        <location evidence="2 10">Cytoplasm</location>
    </subcellularLocation>
</comment>
<keyword evidence="9 10" id="KW-0368">Histidine biosynthesis</keyword>
<dbReference type="AlphaFoldDB" id="A0A8J6NKQ3"/>
<evidence type="ECO:0000256" key="6">
    <source>
        <dbReference type="ARBA" id="ARBA00022741"/>
    </source>
</evidence>
<dbReference type="InterPro" id="IPR021130">
    <property type="entry name" value="PRib-ATP_PPHydrolase-like"/>
</dbReference>
<dbReference type="PANTHER" id="PTHR42945:SF9">
    <property type="entry name" value="HISTIDINE BIOSYNTHESIS BIFUNCTIONAL PROTEIN HISIE"/>
    <property type="match status" value="1"/>
</dbReference>
<keyword evidence="5 10" id="KW-0028">Amino-acid biosynthesis</keyword>
<accession>A0A8J6NKQ3</accession>
<gene>
    <name evidence="10 11" type="primary">hisE</name>
    <name evidence="11" type="ORF">H8E29_05940</name>
</gene>
<dbReference type="GO" id="GO:0005737">
    <property type="term" value="C:cytoplasm"/>
    <property type="evidence" value="ECO:0007669"/>
    <property type="project" value="UniProtKB-SubCell"/>
</dbReference>
<evidence type="ECO:0000256" key="3">
    <source>
        <dbReference type="ARBA" id="ARBA00005204"/>
    </source>
</evidence>
<evidence type="ECO:0000256" key="8">
    <source>
        <dbReference type="ARBA" id="ARBA00022840"/>
    </source>
</evidence>
<sequence>MLQKLFEIIEDRKTHPTEKSYTASLFSDGEDRILQKVGEEAVEVILAAKGQGDQRIIEEVADLFYHTLVLLSVKGLSLSDVEDELRKRHLQ</sequence>
<dbReference type="PANTHER" id="PTHR42945">
    <property type="entry name" value="HISTIDINE BIOSYNTHESIS BIFUNCTIONAL PROTEIN"/>
    <property type="match status" value="1"/>
</dbReference>
<dbReference type="Proteomes" id="UP000614469">
    <property type="component" value="Unassembled WGS sequence"/>
</dbReference>
<dbReference type="EMBL" id="JACNJN010000079">
    <property type="protein sequence ID" value="MBC8334786.1"/>
    <property type="molecule type" value="Genomic_DNA"/>
</dbReference>
<organism evidence="11 12">
    <name type="scientific">Candidatus Desulfolinea nitratireducens</name>
    <dbReference type="NCBI Taxonomy" id="2841698"/>
    <lineage>
        <taxon>Bacteria</taxon>
        <taxon>Bacillati</taxon>
        <taxon>Chloroflexota</taxon>
        <taxon>Anaerolineae</taxon>
        <taxon>Anaerolineales</taxon>
        <taxon>Anaerolineales incertae sedis</taxon>
        <taxon>Candidatus Desulfolinea</taxon>
    </lineage>
</organism>
<evidence type="ECO:0000256" key="7">
    <source>
        <dbReference type="ARBA" id="ARBA00022801"/>
    </source>
</evidence>
<dbReference type="CDD" id="cd11534">
    <property type="entry name" value="NTP-PPase_HisIE_like"/>
    <property type="match status" value="1"/>
</dbReference>
<dbReference type="UniPathway" id="UPA00031">
    <property type="reaction ID" value="UER00007"/>
</dbReference>
<dbReference type="HAMAP" id="MF_01020">
    <property type="entry name" value="HisE"/>
    <property type="match status" value="1"/>
</dbReference>
<comment type="caution">
    <text evidence="11">The sequence shown here is derived from an EMBL/GenBank/DDBJ whole genome shotgun (WGS) entry which is preliminary data.</text>
</comment>
<dbReference type="NCBIfam" id="TIGR03188">
    <property type="entry name" value="histidine_hisI"/>
    <property type="match status" value="1"/>
</dbReference>
<evidence type="ECO:0000256" key="5">
    <source>
        <dbReference type="ARBA" id="ARBA00022605"/>
    </source>
</evidence>
<keyword evidence="8 10" id="KW-0067">ATP-binding</keyword>
<dbReference type="SUPFAM" id="SSF101386">
    <property type="entry name" value="all-alpha NTP pyrophosphatases"/>
    <property type="match status" value="1"/>
</dbReference>
<keyword evidence="7 10" id="KW-0378">Hydrolase</keyword>
<evidence type="ECO:0000313" key="11">
    <source>
        <dbReference type="EMBL" id="MBC8334786.1"/>
    </source>
</evidence>
<dbReference type="GO" id="GO:0005524">
    <property type="term" value="F:ATP binding"/>
    <property type="evidence" value="ECO:0007669"/>
    <property type="project" value="UniProtKB-KW"/>
</dbReference>
<dbReference type="EC" id="3.6.1.31" evidence="10"/>
<dbReference type="FunFam" id="1.10.287.1080:FF:000002">
    <property type="entry name" value="Histidine biosynthesis bifunctional protein HisIE"/>
    <property type="match status" value="1"/>
</dbReference>
<dbReference type="Pfam" id="PF01503">
    <property type="entry name" value="PRA-PH"/>
    <property type="match status" value="1"/>
</dbReference>
<evidence type="ECO:0000313" key="12">
    <source>
        <dbReference type="Proteomes" id="UP000614469"/>
    </source>
</evidence>
<dbReference type="GO" id="GO:0000105">
    <property type="term" value="P:L-histidine biosynthetic process"/>
    <property type="evidence" value="ECO:0007669"/>
    <property type="project" value="UniProtKB-UniRule"/>
</dbReference>
<name>A0A8J6NKQ3_9CHLR</name>